<evidence type="ECO:0000256" key="4">
    <source>
        <dbReference type="ARBA" id="ARBA00022989"/>
    </source>
</evidence>
<feature type="transmembrane region" description="Helical" evidence="8">
    <location>
        <begin position="147"/>
        <end position="168"/>
    </location>
</feature>
<keyword evidence="3 8" id="KW-0812">Transmembrane</keyword>
<dbReference type="Pfam" id="PF05478">
    <property type="entry name" value="Prominin"/>
    <property type="match status" value="1"/>
</dbReference>
<feature type="coiled-coil region" evidence="7">
    <location>
        <begin position="258"/>
        <end position="285"/>
    </location>
</feature>
<evidence type="ECO:0000256" key="9">
    <source>
        <dbReference type="SAM" id="SignalP"/>
    </source>
</evidence>
<accession>A0A914E197</accession>
<evidence type="ECO:0000256" key="7">
    <source>
        <dbReference type="SAM" id="Coils"/>
    </source>
</evidence>
<dbReference type="PANTHER" id="PTHR22730">
    <property type="entry name" value="PROMININ PROM PROTEIN"/>
    <property type="match status" value="1"/>
</dbReference>
<dbReference type="WBParaSite" id="ACRNAN_scaffold4793.g17921.t1">
    <property type="protein sequence ID" value="ACRNAN_scaffold4793.g17921.t1"/>
    <property type="gene ID" value="ACRNAN_scaffold4793.g17921"/>
</dbReference>
<keyword evidence="4 8" id="KW-1133">Transmembrane helix</keyword>
<feature type="transmembrane region" description="Helical" evidence="8">
    <location>
        <begin position="472"/>
        <end position="499"/>
    </location>
</feature>
<evidence type="ECO:0000256" key="8">
    <source>
        <dbReference type="SAM" id="Phobius"/>
    </source>
</evidence>
<evidence type="ECO:0000313" key="10">
    <source>
        <dbReference type="Proteomes" id="UP000887540"/>
    </source>
</evidence>
<keyword evidence="5 8" id="KW-0472">Membrane</keyword>
<keyword evidence="9" id="KW-0732">Signal</keyword>
<keyword evidence="10" id="KW-1185">Reference proteome</keyword>
<evidence type="ECO:0000256" key="5">
    <source>
        <dbReference type="ARBA" id="ARBA00023136"/>
    </source>
</evidence>
<name>A0A914E197_9BILA</name>
<comment type="subcellular location">
    <subcellularLocation>
        <location evidence="1">Membrane</location>
        <topology evidence="1">Multi-pass membrane protein</topology>
    </subcellularLocation>
</comment>
<evidence type="ECO:0000256" key="3">
    <source>
        <dbReference type="ARBA" id="ARBA00022692"/>
    </source>
</evidence>
<organism evidence="10 11">
    <name type="scientific">Acrobeloides nanus</name>
    <dbReference type="NCBI Taxonomy" id="290746"/>
    <lineage>
        <taxon>Eukaryota</taxon>
        <taxon>Metazoa</taxon>
        <taxon>Ecdysozoa</taxon>
        <taxon>Nematoda</taxon>
        <taxon>Chromadorea</taxon>
        <taxon>Rhabditida</taxon>
        <taxon>Tylenchina</taxon>
        <taxon>Cephalobomorpha</taxon>
        <taxon>Cephaloboidea</taxon>
        <taxon>Cephalobidae</taxon>
        <taxon>Acrobeloides</taxon>
    </lineage>
</organism>
<evidence type="ECO:0000313" key="11">
    <source>
        <dbReference type="WBParaSite" id="ACRNAN_scaffold4793.g17921.t1"/>
    </source>
</evidence>
<comment type="similarity">
    <text evidence="2">Belongs to the prominin family.</text>
</comment>
<dbReference type="GO" id="GO:0016020">
    <property type="term" value="C:membrane"/>
    <property type="evidence" value="ECO:0007669"/>
    <property type="project" value="UniProtKB-SubCell"/>
</dbReference>
<dbReference type="InterPro" id="IPR008795">
    <property type="entry name" value="Prominin"/>
</dbReference>
<feature type="transmembrane region" description="Helical" evidence="8">
    <location>
        <begin position="785"/>
        <end position="806"/>
    </location>
</feature>
<keyword evidence="6" id="KW-0325">Glycoprotein</keyword>
<feature type="transmembrane region" description="Helical" evidence="8">
    <location>
        <begin position="426"/>
        <end position="451"/>
    </location>
</feature>
<reference evidence="11" key="1">
    <citation type="submission" date="2022-11" db="UniProtKB">
        <authorList>
            <consortium name="WormBaseParasite"/>
        </authorList>
    </citation>
    <scope>IDENTIFICATION</scope>
</reference>
<feature type="chain" id="PRO_5038070314" evidence="9">
    <location>
        <begin position="19"/>
        <end position="876"/>
    </location>
</feature>
<evidence type="ECO:0000256" key="6">
    <source>
        <dbReference type="ARBA" id="ARBA00023180"/>
    </source>
</evidence>
<keyword evidence="7" id="KW-0175">Coiled coil</keyword>
<dbReference type="Proteomes" id="UP000887540">
    <property type="component" value="Unplaced"/>
</dbReference>
<evidence type="ECO:0000256" key="2">
    <source>
        <dbReference type="ARBA" id="ARBA00006058"/>
    </source>
</evidence>
<sequence length="876" mass="101708">MFPQIFLLLYSWWSSSEAVEFEPFKPTESYKCSNFLHSTVNDRAMGGFYFVINQFIHVFSKPFPHQDLLDRRALTGNWEALRESFVHKYPLWIEHEQWWIVFAAGIVLISVLFTILYLFYRCCVCCFRRGKKPRTTDKPYDKWKRNFCNILISVVIFVNVFAAVALLISTQYATYGMEQLPSRLTNCIDDLNLYKRDTDLRVRKLLIDDFQQLNESIWKKISKGGEEIVTKIKRKSGALTMDNLIEKAQRANSIMIRVNEAQTRLTQINDELVRFRRDFKKLSNNFAPDIANCVNENNNFSNNPEFCSSTSKFLENLDIFSPSLDLQIISPETEDQLRRIIDSNITTLFSSSIKSFNQLEEEIQNELDRRQFSAQNALKNIGDTLFRIAETISTQIRQVNFDFMYNQVAVYAEHDGPYQRYVHYSWYFSLVLSALVAFIALSFLLGLFYGCCGRRPTYYNDDCCVRSTGSRFYSCGIWMCLLLFTALSIIAAFVMLVGANFSNLICHPLEDPLARADMLSLSERLIEIYYENRPQGDFALFTDKRMPADLIRGCYRNETFYRMFQLDKKYHLSELKSYEEVLGQLEKHLEAMTNDLSVNSGGKNLFSPDNLKMLERLSPIEMSSNSINVIQQLQNELSTLDMQPKIKAFKERNRDQVTPQVVKRIFASLDELDRERIQPLMKNLDEMVQDLTHLKHDMEGMSFAPSEEIPKLQHATAMLGADMPAFLKEAAFDFGRSQVNEIDYYVQHLNNSMNTEITSCVPIREIFKHTRLAVCAHAVYPLNGVWMSMVISLLLIIPIIMMSTSLKKLYNRMHPYPIYTVHEPVTTTDNMCAFSTDTYAMSGRAKPSPYAHMYDYQELRPPPPSYMTSSRPRRKL</sequence>
<feature type="transmembrane region" description="Helical" evidence="8">
    <location>
        <begin position="98"/>
        <end position="127"/>
    </location>
</feature>
<evidence type="ECO:0000256" key="1">
    <source>
        <dbReference type="ARBA" id="ARBA00004141"/>
    </source>
</evidence>
<feature type="signal peptide" evidence="9">
    <location>
        <begin position="1"/>
        <end position="18"/>
    </location>
</feature>
<dbReference type="PANTHER" id="PTHR22730:SF1">
    <property type="entry name" value="PROMININ-LIKE PROTEIN"/>
    <property type="match status" value="1"/>
</dbReference>
<dbReference type="AlphaFoldDB" id="A0A914E197"/>
<protein>
    <submittedName>
        <fullName evidence="11">Prominin-like protein</fullName>
    </submittedName>
</protein>
<proteinExistence type="inferred from homology"/>